<dbReference type="AlphaFoldDB" id="A0A7W2M6K2"/>
<keyword evidence="3" id="KW-1185">Reference proteome</keyword>
<proteinExistence type="predicted"/>
<evidence type="ECO:0000313" key="3">
    <source>
        <dbReference type="Proteomes" id="UP000541857"/>
    </source>
</evidence>
<dbReference type="RefSeq" id="WP_182205918.1">
    <property type="nucleotide sequence ID" value="NZ_JACGLT010000010.1"/>
</dbReference>
<dbReference type="Proteomes" id="UP000541857">
    <property type="component" value="Unassembled WGS sequence"/>
</dbReference>
<feature type="coiled-coil region" evidence="1">
    <location>
        <begin position="35"/>
        <end position="62"/>
    </location>
</feature>
<protein>
    <submittedName>
        <fullName evidence="2">Uncharacterized protein</fullName>
    </submittedName>
</protein>
<evidence type="ECO:0000256" key="1">
    <source>
        <dbReference type="SAM" id="Coils"/>
    </source>
</evidence>
<accession>A0A7W2M6K2</accession>
<reference evidence="2 3" key="1">
    <citation type="submission" date="2020-07" db="EMBL/GenBank/DDBJ databases">
        <title>Bacterium isolated from marine sediment.</title>
        <authorList>
            <person name="Shang D."/>
        </authorList>
    </citation>
    <scope>NUCLEOTIDE SEQUENCE [LARGE SCALE GENOMIC DNA]</scope>
    <source>
        <strain evidence="2 3">F6074</strain>
    </source>
</reference>
<comment type="caution">
    <text evidence="2">The sequence shown here is derived from an EMBL/GenBank/DDBJ whole genome shotgun (WGS) entry which is preliminary data.</text>
</comment>
<name>A0A7W2M6K2_9FLAO</name>
<dbReference type="EMBL" id="JACGLT010000010">
    <property type="protein sequence ID" value="MBA6153620.1"/>
    <property type="molecule type" value="Genomic_DNA"/>
</dbReference>
<gene>
    <name evidence="2" type="ORF">H3Z82_12875</name>
</gene>
<organism evidence="2 3">
    <name type="scientific">Gelidibacter maritimus</name>
    <dbReference type="NCBI Taxonomy" id="2761487"/>
    <lineage>
        <taxon>Bacteria</taxon>
        <taxon>Pseudomonadati</taxon>
        <taxon>Bacteroidota</taxon>
        <taxon>Flavobacteriia</taxon>
        <taxon>Flavobacteriales</taxon>
        <taxon>Flavobacteriaceae</taxon>
        <taxon>Gelidibacter</taxon>
    </lineage>
</organism>
<evidence type="ECO:0000313" key="2">
    <source>
        <dbReference type="EMBL" id="MBA6153620.1"/>
    </source>
</evidence>
<sequence>MKGKLFMYMFVFALLLIIFQYVNSKNIFETYQEKMTKLIEKEQMLKDSINHLNKELKALKSELPMEQHP</sequence>
<keyword evidence="1" id="KW-0175">Coiled coil</keyword>